<reference evidence="2" key="1">
    <citation type="journal article" date="2023" name="G3 (Bethesda)">
        <title>Whole genome assemblies of Zophobas morio and Tenebrio molitor.</title>
        <authorList>
            <person name="Kaur S."/>
            <person name="Stinson S.A."/>
            <person name="diCenzo G.C."/>
        </authorList>
    </citation>
    <scope>NUCLEOTIDE SEQUENCE</scope>
    <source>
        <strain evidence="2">QUZm001</strain>
    </source>
</reference>
<feature type="region of interest" description="Disordered" evidence="1">
    <location>
        <begin position="1"/>
        <end position="20"/>
    </location>
</feature>
<evidence type="ECO:0000313" key="3">
    <source>
        <dbReference type="Proteomes" id="UP001168821"/>
    </source>
</evidence>
<dbReference type="AlphaFoldDB" id="A0AA38M737"/>
<feature type="region of interest" description="Disordered" evidence="1">
    <location>
        <begin position="160"/>
        <end position="198"/>
    </location>
</feature>
<feature type="compositionally biased region" description="Polar residues" evidence="1">
    <location>
        <begin position="74"/>
        <end position="91"/>
    </location>
</feature>
<protein>
    <submittedName>
        <fullName evidence="2">Uncharacterized protein</fullName>
    </submittedName>
</protein>
<name>A0AA38M737_9CUCU</name>
<keyword evidence="3" id="KW-1185">Reference proteome</keyword>
<feature type="compositionally biased region" description="Low complexity" evidence="1">
    <location>
        <begin position="92"/>
        <end position="104"/>
    </location>
</feature>
<accession>A0AA38M737</accession>
<comment type="caution">
    <text evidence="2">The sequence shown here is derived from an EMBL/GenBank/DDBJ whole genome shotgun (WGS) entry which is preliminary data.</text>
</comment>
<gene>
    <name evidence="2" type="ORF">Zmor_022990</name>
</gene>
<organism evidence="2 3">
    <name type="scientific">Zophobas morio</name>
    <dbReference type="NCBI Taxonomy" id="2755281"/>
    <lineage>
        <taxon>Eukaryota</taxon>
        <taxon>Metazoa</taxon>
        <taxon>Ecdysozoa</taxon>
        <taxon>Arthropoda</taxon>
        <taxon>Hexapoda</taxon>
        <taxon>Insecta</taxon>
        <taxon>Pterygota</taxon>
        <taxon>Neoptera</taxon>
        <taxon>Endopterygota</taxon>
        <taxon>Coleoptera</taxon>
        <taxon>Polyphaga</taxon>
        <taxon>Cucujiformia</taxon>
        <taxon>Tenebrionidae</taxon>
        <taxon>Zophobas</taxon>
    </lineage>
</organism>
<proteinExistence type="predicted"/>
<dbReference type="Proteomes" id="UP001168821">
    <property type="component" value="Unassembled WGS sequence"/>
</dbReference>
<feature type="compositionally biased region" description="Basic residues" evidence="1">
    <location>
        <begin position="179"/>
        <end position="198"/>
    </location>
</feature>
<evidence type="ECO:0000256" key="1">
    <source>
        <dbReference type="SAM" id="MobiDB-lite"/>
    </source>
</evidence>
<feature type="region of interest" description="Disordered" evidence="1">
    <location>
        <begin position="33"/>
        <end position="106"/>
    </location>
</feature>
<dbReference type="EMBL" id="JALNTZ010000007">
    <property type="protein sequence ID" value="KAJ3645324.1"/>
    <property type="molecule type" value="Genomic_DNA"/>
</dbReference>
<evidence type="ECO:0000313" key="2">
    <source>
        <dbReference type="EMBL" id="KAJ3645324.1"/>
    </source>
</evidence>
<sequence length="198" mass="22054">MKTAVSGFRKTGIWPPDPEVFTEADYLPSATTEIANVEPENGPEEPSTTLEDSRAKTPTKMVSFVVTEAKSPRPQRTASDILNPQPQCSFWDNTTSKSNDSSSSFPCLSPKIALPVPIIKQTTKRVSRKRGKTVILTSTPYKEELETTIVAKKSSSLTKKKGTIKKTLKWDHTPSKTKTSQKKKSKIVKKSKKKQRIF</sequence>